<comment type="caution">
    <text evidence="1">The sequence shown here is derived from an EMBL/GenBank/DDBJ whole genome shotgun (WGS) entry which is preliminary data.</text>
</comment>
<organism evidence="1">
    <name type="scientific">marine sediment metagenome</name>
    <dbReference type="NCBI Taxonomy" id="412755"/>
    <lineage>
        <taxon>unclassified sequences</taxon>
        <taxon>metagenomes</taxon>
        <taxon>ecological metagenomes</taxon>
    </lineage>
</organism>
<accession>X1H8K0</accession>
<name>X1H8K0_9ZZZZ</name>
<evidence type="ECO:0000313" key="1">
    <source>
        <dbReference type="EMBL" id="GAH65727.1"/>
    </source>
</evidence>
<reference evidence="1" key="1">
    <citation type="journal article" date="2014" name="Front. Microbiol.">
        <title>High frequency of phylogenetically diverse reductive dehalogenase-homologous genes in deep subseafloor sedimentary metagenomes.</title>
        <authorList>
            <person name="Kawai M."/>
            <person name="Futagami T."/>
            <person name="Toyoda A."/>
            <person name="Takaki Y."/>
            <person name="Nishi S."/>
            <person name="Hori S."/>
            <person name="Arai W."/>
            <person name="Tsubouchi T."/>
            <person name="Morono Y."/>
            <person name="Uchiyama I."/>
            <person name="Ito T."/>
            <person name="Fujiyama A."/>
            <person name="Inagaki F."/>
            <person name="Takami H."/>
        </authorList>
    </citation>
    <scope>NUCLEOTIDE SEQUENCE</scope>
    <source>
        <strain evidence="1">Expedition CK06-06</strain>
    </source>
</reference>
<sequence length="30" mass="3611">ALKGLTTEKILAENPTWKEDYYRDVKQRED</sequence>
<gene>
    <name evidence="1" type="ORF">S03H2_42847</name>
</gene>
<feature type="non-terminal residue" evidence="1">
    <location>
        <position position="1"/>
    </location>
</feature>
<dbReference type="AlphaFoldDB" id="X1H8K0"/>
<proteinExistence type="predicted"/>
<protein>
    <submittedName>
        <fullName evidence="1">Uncharacterized protein</fullName>
    </submittedName>
</protein>
<dbReference type="EMBL" id="BARU01026699">
    <property type="protein sequence ID" value="GAH65727.1"/>
    <property type="molecule type" value="Genomic_DNA"/>
</dbReference>